<sequence length="432" mass="48023">MIMLQQGQVRPTSATGFVLSNLAPQTNLGGINGIGKLHSKYRNSHKMIRIEASRTPTQKAYDPCKVSVYPSYHHDINTTAATATAFERLFLLHNDPHKLYNTHDHALPRPPGLHPRSTLANAPHDCVIHQYFNFHDTAYNQNPNGSFFVWLPQDEYPGDTFFDQFNRSYTWNSKISTGRDLPLLSFPPKYTYVNQSFALDKGLVYVHDGTVFMKRDYTTWLADGELRNSSHYLLRVSLFKQRLGSSVLFQTDSSFSISTVRLEDVRSDQLGGLLAEVNGVLLWRSRNGVGLRPEKTSNVQGGGLFAIEWDENRIAVGSLFHAAVPADIVRGSPNPSQWGSLVAALEHGDITFGGDWPGNSYATSGCPGTSADRLKDLSNFENASWSINYLKVYKKQLIFAIVGDSSSALAPRNPMFTTAGRMTVVVVVSFVL</sequence>
<evidence type="ECO:0000313" key="1">
    <source>
        <dbReference type="EMBL" id="THU89317.1"/>
    </source>
</evidence>
<accession>A0A4S8LJK2</accession>
<gene>
    <name evidence="1" type="ORF">K435DRAFT_802818</name>
</gene>
<dbReference type="Proteomes" id="UP000297245">
    <property type="component" value="Unassembled WGS sequence"/>
</dbReference>
<name>A0A4S8LJK2_DENBC</name>
<dbReference type="OrthoDB" id="192832at2759"/>
<proteinExistence type="predicted"/>
<dbReference type="Pfam" id="PF26113">
    <property type="entry name" value="GH16_XgeA"/>
    <property type="match status" value="1"/>
</dbReference>
<evidence type="ECO:0000313" key="2">
    <source>
        <dbReference type="Proteomes" id="UP000297245"/>
    </source>
</evidence>
<keyword evidence="2" id="KW-1185">Reference proteome</keyword>
<dbReference type="Gene3D" id="2.60.120.200">
    <property type="match status" value="1"/>
</dbReference>
<dbReference type="AlphaFoldDB" id="A0A4S8LJK2"/>
<protein>
    <submittedName>
        <fullName evidence="1">Uncharacterized protein</fullName>
    </submittedName>
</protein>
<organism evidence="1 2">
    <name type="scientific">Dendrothele bispora (strain CBS 962.96)</name>
    <dbReference type="NCBI Taxonomy" id="1314807"/>
    <lineage>
        <taxon>Eukaryota</taxon>
        <taxon>Fungi</taxon>
        <taxon>Dikarya</taxon>
        <taxon>Basidiomycota</taxon>
        <taxon>Agaricomycotina</taxon>
        <taxon>Agaricomycetes</taxon>
        <taxon>Agaricomycetidae</taxon>
        <taxon>Agaricales</taxon>
        <taxon>Agaricales incertae sedis</taxon>
        <taxon>Dendrothele</taxon>
    </lineage>
</organism>
<dbReference type="EMBL" id="ML179372">
    <property type="protein sequence ID" value="THU89317.1"/>
    <property type="molecule type" value="Genomic_DNA"/>
</dbReference>
<reference evidence="1 2" key="1">
    <citation type="journal article" date="2019" name="Nat. Ecol. Evol.">
        <title>Megaphylogeny resolves global patterns of mushroom evolution.</title>
        <authorList>
            <person name="Varga T."/>
            <person name="Krizsan K."/>
            <person name="Foldi C."/>
            <person name="Dima B."/>
            <person name="Sanchez-Garcia M."/>
            <person name="Sanchez-Ramirez S."/>
            <person name="Szollosi G.J."/>
            <person name="Szarkandi J.G."/>
            <person name="Papp V."/>
            <person name="Albert L."/>
            <person name="Andreopoulos W."/>
            <person name="Angelini C."/>
            <person name="Antonin V."/>
            <person name="Barry K.W."/>
            <person name="Bougher N.L."/>
            <person name="Buchanan P."/>
            <person name="Buyck B."/>
            <person name="Bense V."/>
            <person name="Catcheside P."/>
            <person name="Chovatia M."/>
            <person name="Cooper J."/>
            <person name="Damon W."/>
            <person name="Desjardin D."/>
            <person name="Finy P."/>
            <person name="Geml J."/>
            <person name="Haridas S."/>
            <person name="Hughes K."/>
            <person name="Justo A."/>
            <person name="Karasinski D."/>
            <person name="Kautmanova I."/>
            <person name="Kiss B."/>
            <person name="Kocsube S."/>
            <person name="Kotiranta H."/>
            <person name="LaButti K.M."/>
            <person name="Lechner B.E."/>
            <person name="Liimatainen K."/>
            <person name="Lipzen A."/>
            <person name="Lukacs Z."/>
            <person name="Mihaltcheva S."/>
            <person name="Morgado L.N."/>
            <person name="Niskanen T."/>
            <person name="Noordeloos M.E."/>
            <person name="Ohm R.A."/>
            <person name="Ortiz-Santana B."/>
            <person name="Ovrebo C."/>
            <person name="Racz N."/>
            <person name="Riley R."/>
            <person name="Savchenko A."/>
            <person name="Shiryaev A."/>
            <person name="Soop K."/>
            <person name="Spirin V."/>
            <person name="Szebenyi C."/>
            <person name="Tomsovsky M."/>
            <person name="Tulloss R.E."/>
            <person name="Uehling J."/>
            <person name="Grigoriev I.V."/>
            <person name="Vagvolgyi C."/>
            <person name="Papp T."/>
            <person name="Martin F.M."/>
            <person name="Miettinen O."/>
            <person name="Hibbett D.S."/>
            <person name="Nagy L.G."/>
        </authorList>
    </citation>
    <scope>NUCLEOTIDE SEQUENCE [LARGE SCALE GENOMIC DNA]</scope>
    <source>
        <strain evidence="1 2">CBS 962.96</strain>
    </source>
</reference>